<dbReference type="EC" id="1.2.1.11" evidence="6 15"/>
<evidence type="ECO:0000256" key="14">
    <source>
        <dbReference type="ARBA" id="ARBA00047891"/>
    </source>
</evidence>
<dbReference type="HAMAP" id="MF_02121">
    <property type="entry name" value="ASADH"/>
    <property type="match status" value="1"/>
</dbReference>
<keyword evidence="8 15" id="KW-0791">Threonine biosynthesis</keyword>
<evidence type="ECO:0000256" key="4">
    <source>
        <dbReference type="ARBA" id="ARBA00010584"/>
    </source>
</evidence>
<dbReference type="AlphaFoldDB" id="A0A3Q9FL53"/>
<evidence type="ECO:0000259" key="17">
    <source>
        <dbReference type="SMART" id="SM00859"/>
    </source>
</evidence>
<evidence type="ECO:0000256" key="11">
    <source>
        <dbReference type="ARBA" id="ARBA00023002"/>
    </source>
</evidence>
<keyword evidence="11 15" id="KW-0560">Oxidoreductase</keyword>
<dbReference type="InterPro" id="IPR012080">
    <property type="entry name" value="Asp_semialdehyde_DH"/>
</dbReference>
<dbReference type="SUPFAM" id="SSF55347">
    <property type="entry name" value="Glyceraldehyde-3-phosphate dehydrogenase-like, C-terminal domain"/>
    <property type="match status" value="1"/>
</dbReference>
<dbReference type="PIRSF" id="PIRSF000148">
    <property type="entry name" value="ASA_dh"/>
    <property type="match status" value="1"/>
</dbReference>
<gene>
    <name evidence="15" type="primary">asd</name>
    <name evidence="18" type="ORF">EI427_00400</name>
</gene>
<dbReference type="GO" id="GO:0051287">
    <property type="term" value="F:NAD binding"/>
    <property type="evidence" value="ECO:0007669"/>
    <property type="project" value="InterPro"/>
</dbReference>
<keyword evidence="10 15" id="KW-0220">Diaminopimelate biosynthesis</keyword>
<dbReference type="Proteomes" id="UP000267268">
    <property type="component" value="Chromosome 1"/>
</dbReference>
<dbReference type="KEGG" id="fll:EI427_00400"/>
<evidence type="ECO:0000256" key="10">
    <source>
        <dbReference type="ARBA" id="ARBA00022915"/>
    </source>
</evidence>
<evidence type="ECO:0000256" key="9">
    <source>
        <dbReference type="ARBA" id="ARBA00022857"/>
    </source>
</evidence>
<dbReference type="SMART" id="SM00859">
    <property type="entry name" value="Semialdhyde_dh"/>
    <property type="match status" value="1"/>
</dbReference>
<feature type="binding site" evidence="15">
    <location>
        <position position="227"/>
    </location>
    <ligand>
        <name>substrate</name>
    </ligand>
</feature>
<evidence type="ECO:0000256" key="3">
    <source>
        <dbReference type="ARBA" id="ARBA00005097"/>
    </source>
</evidence>
<dbReference type="GO" id="GO:0004073">
    <property type="term" value="F:aspartate-semialdehyde dehydrogenase activity"/>
    <property type="evidence" value="ECO:0007669"/>
    <property type="project" value="UniProtKB-UniRule"/>
</dbReference>
<comment type="subunit">
    <text evidence="5 15">Homodimer.</text>
</comment>
<organism evidence="18 19">
    <name type="scientific">Flammeovirga pectinis</name>
    <dbReference type="NCBI Taxonomy" id="2494373"/>
    <lineage>
        <taxon>Bacteria</taxon>
        <taxon>Pseudomonadati</taxon>
        <taxon>Bacteroidota</taxon>
        <taxon>Cytophagia</taxon>
        <taxon>Cytophagales</taxon>
        <taxon>Flammeovirgaceae</taxon>
        <taxon>Flammeovirga</taxon>
    </lineage>
</organism>
<dbReference type="CDD" id="cd18131">
    <property type="entry name" value="ASADH_C_bac_euk_like"/>
    <property type="match status" value="1"/>
</dbReference>
<feature type="domain" description="Semialdehyde dehydrogenase NAD-binding" evidence="17">
    <location>
        <begin position="2"/>
        <end position="117"/>
    </location>
</feature>
<dbReference type="NCBIfam" id="NF011456">
    <property type="entry name" value="PRK14874.1"/>
    <property type="match status" value="1"/>
</dbReference>
<feature type="binding site" evidence="15">
    <location>
        <position position="97"/>
    </location>
    <ligand>
        <name>phosphate</name>
        <dbReference type="ChEBI" id="CHEBI:43474"/>
    </ligand>
</feature>
<keyword evidence="12 15" id="KW-0457">Lysine biosynthesis</keyword>
<dbReference type="GO" id="GO:0050661">
    <property type="term" value="F:NADP binding"/>
    <property type="evidence" value="ECO:0007669"/>
    <property type="project" value="UniProtKB-UniRule"/>
</dbReference>
<dbReference type="Pfam" id="PF02774">
    <property type="entry name" value="Semialdhyde_dhC"/>
    <property type="match status" value="1"/>
</dbReference>
<feature type="binding site" evidence="15">
    <location>
        <position position="307"/>
    </location>
    <ligand>
        <name>NADP(+)</name>
        <dbReference type="ChEBI" id="CHEBI:58349"/>
    </ligand>
</feature>
<protein>
    <recommendedName>
        <fullName evidence="6 15">Aspartate-semialdehyde dehydrogenase</fullName>
        <shortName evidence="15">ASA dehydrogenase</shortName>
        <shortName evidence="15">ASADH</shortName>
        <ecNumber evidence="6 15">1.2.1.11</ecNumber>
    </recommendedName>
    <alternativeName>
        <fullName evidence="15">Aspartate-beta-semialdehyde dehydrogenase</fullName>
    </alternativeName>
</protein>
<dbReference type="OrthoDB" id="9805684at2"/>
<comment type="pathway">
    <text evidence="3 15">Amino-acid biosynthesis; L-threonine biosynthesis; L-threonine from L-aspartate: step 2/5.</text>
</comment>
<evidence type="ECO:0000256" key="8">
    <source>
        <dbReference type="ARBA" id="ARBA00022697"/>
    </source>
</evidence>
<proteinExistence type="inferred from homology"/>
<dbReference type="UniPathway" id="UPA00050">
    <property type="reaction ID" value="UER00463"/>
</dbReference>
<dbReference type="InterPro" id="IPR000534">
    <property type="entry name" value="Semialdehyde_DH_NAD-bd"/>
</dbReference>
<dbReference type="GO" id="GO:0009088">
    <property type="term" value="P:threonine biosynthetic process"/>
    <property type="evidence" value="ECO:0007669"/>
    <property type="project" value="UniProtKB-UniRule"/>
</dbReference>
<dbReference type="GO" id="GO:0071266">
    <property type="term" value="P:'de novo' L-methionine biosynthetic process"/>
    <property type="evidence" value="ECO:0007669"/>
    <property type="project" value="UniProtKB-UniRule"/>
</dbReference>
<evidence type="ECO:0000313" key="18">
    <source>
        <dbReference type="EMBL" id="AZQ60720.1"/>
    </source>
</evidence>
<dbReference type="GO" id="GO:0009097">
    <property type="term" value="P:isoleucine biosynthetic process"/>
    <property type="evidence" value="ECO:0007669"/>
    <property type="project" value="UniProtKB-UniRule"/>
</dbReference>
<keyword evidence="19" id="KW-1185">Reference proteome</keyword>
<dbReference type="Gene3D" id="3.30.360.10">
    <property type="entry name" value="Dihydrodipicolinate Reductase, domain 2"/>
    <property type="match status" value="1"/>
</dbReference>
<sequence length="329" mass="36420">MKLAIVGATGLVGEQILKVLDERNFHFDELLLVASPRSAGKKFSYKGKEYTVVTAEQAIEEKPDIAIFSAGGGTSLEYAPKFAEAGSTVIDNSSAWRMDPSKKLIVPEVNAKSLTKEDKIIANPNCSTIQMIVAIGPLHEKYTIKRIVVSTYQSVTGSGKAAVDQLFDERAGKEANMVYPHQIDLNVLPHIDVFQDNGYTKEEMKMINETKKILEDDTVKVTATTVRIPTVGGHSESVNIEFEKEFDEDELRQILADSEGIIVQDDPLNNVYPMPLTSHNRDETFVGRIRRDETQDKTVNMWIVADNLRKGAATNTVQIAEYLVSSGLV</sequence>
<dbReference type="Pfam" id="PF01118">
    <property type="entry name" value="Semialdhyde_dh"/>
    <property type="match status" value="1"/>
</dbReference>
<comment type="catalytic activity">
    <reaction evidence="14 15">
        <text>L-aspartate 4-semialdehyde + phosphate + NADP(+) = 4-phospho-L-aspartate + NADPH + H(+)</text>
        <dbReference type="Rhea" id="RHEA:24284"/>
        <dbReference type="ChEBI" id="CHEBI:15378"/>
        <dbReference type="ChEBI" id="CHEBI:43474"/>
        <dbReference type="ChEBI" id="CHEBI:57535"/>
        <dbReference type="ChEBI" id="CHEBI:57783"/>
        <dbReference type="ChEBI" id="CHEBI:58349"/>
        <dbReference type="ChEBI" id="CHEBI:537519"/>
        <dbReference type="EC" id="1.2.1.11"/>
    </reaction>
</comment>
<dbReference type="GO" id="GO:0009089">
    <property type="term" value="P:lysine biosynthetic process via diaminopimelate"/>
    <property type="evidence" value="ECO:0007669"/>
    <property type="project" value="UniProtKB-UniRule"/>
</dbReference>
<dbReference type="NCBIfam" id="TIGR01296">
    <property type="entry name" value="asd_B"/>
    <property type="match status" value="1"/>
</dbReference>
<comment type="pathway">
    <text evidence="1 15">Amino-acid biosynthesis; L-methionine biosynthesis via de novo pathway; L-homoserine from L-aspartate: step 2/3.</text>
</comment>
<evidence type="ECO:0000256" key="5">
    <source>
        <dbReference type="ARBA" id="ARBA00011738"/>
    </source>
</evidence>
<evidence type="ECO:0000256" key="7">
    <source>
        <dbReference type="ARBA" id="ARBA00022605"/>
    </source>
</evidence>
<name>A0A3Q9FL53_9BACT</name>
<dbReference type="PANTHER" id="PTHR46278:SF2">
    <property type="entry name" value="ASPARTATE-SEMIALDEHYDE DEHYDROGENASE"/>
    <property type="match status" value="1"/>
</dbReference>
<dbReference type="GO" id="GO:0046983">
    <property type="term" value="F:protein dimerization activity"/>
    <property type="evidence" value="ECO:0007669"/>
    <property type="project" value="InterPro"/>
</dbReference>
<evidence type="ECO:0000256" key="12">
    <source>
        <dbReference type="ARBA" id="ARBA00023154"/>
    </source>
</evidence>
<accession>A0A3Q9FL53</accession>
<dbReference type="SUPFAM" id="SSF51735">
    <property type="entry name" value="NAD(P)-binding Rossmann-fold domains"/>
    <property type="match status" value="1"/>
</dbReference>
<keyword evidence="7 15" id="KW-0028">Amino-acid biosynthesis</keyword>
<feature type="active site" description="Proton acceptor" evidence="15 16">
    <location>
        <position position="234"/>
    </location>
</feature>
<evidence type="ECO:0000256" key="1">
    <source>
        <dbReference type="ARBA" id="ARBA00005021"/>
    </source>
</evidence>
<dbReference type="InterPro" id="IPR005986">
    <property type="entry name" value="Asp_semialdehyde_DH_beta"/>
</dbReference>
<reference evidence="18 19" key="1">
    <citation type="submission" date="2018-12" db="EMBL/GenBank/DDBJ databases">
        <title>Flammeovirga pectinis sp. nov., isolated from the gut of the Korean scallop, Patinopecten yessoensis.</title>
        <authorList>
            <person name="Bae J.-W."/>
            <person name="Jeong Y.-S."/>
            <person name="Kang W."/>
        </authorList>
    </citation>
    <scope>NUCLEOTIDE SEQUENCE [LARGE SCALE GENOMIC DNA]</scope>
    <source>
        <strain evidence="18 19">L12M1</strain>
    </source>
</reference>
<comment type="pathway">
    <text evidence="2 15">Amino-acid biosynthesis; L-lysine biosynthesis via DAP pathway; (S)-tetrahydrodipicolinate from L-aspartate: step 2/4.</text>
</comment>
<feature type="binding site" evidence="15">
    <location>
        <begin position="37"/>
        <end position="38"/>
    </location>
    <ligand>
        <name>NADP(+)</name>
        <dbReference type="ChEBI" id="CHEBI:58349"/>
    </ligand>
</feature>
<evidence type="ECO:0000256" key="15">
    <source>
        <dbReference type="HAMAP-Rule" id="MF_02121"/>
    </source>
</evidence>
<evidence type="ECO:0000256" key="13">
    <source>
        <dbReference type="ARBA" id="ARBA00023167"/>
    </source>
</evidence>
<evidence type="ECO:0000256" key="16">
    <source>
        <dbReference type="PIRSR" id="PIRSR000148-1"/>
    </source>
</evidence>
<keyword evidence="9 15" id="KW-0521">NADP</keyword>
<dbReference type="UniPathway" id="UPA00051">
    <property type="reaction ID" value="UER00464"/>
</dbReference>
<evidence type="ECO:0000313" key="19">
    <source>
        <dbReference type="Proteomes" id="UP000267268"/>
    </source>
</evidence>
<keyword evidence="13 15" id="KW-0486">Methionine biosynthesis</keyword>
<feature type="binding site" evidence="15">
    <location>
        <begin position="9"/>
        <end position="12"/>
    </location>
    <ligand>
        <name>NADP(+)</name>
        <dbReference type="ChEBI" id="CHEBI:58349"/>
    </ligand>
</feature>
<dbReference type="RefSeq" id="WP_126610663.1">
    <property type="nucleotide sequence ID" value="NZ_CP034562.1"/>
</dbReference>
<comment type="caution">
    <text evidence="15">Lacks conserved residue(s) required for the propagation of feature annotation.</text>
</comment>
<comment type="function">
    <text evidence="15">Catalyzes the NADPH-dependent formation of L-aspartate-semialdehyde (L-ASA) by the reductive dephosphorylation of L-aspartyl-4-phosphate.</text>
</comment>
<comment type="similarity">
    <text evidence="4 15">Belongs to the aspartate-semialdehyde dehydrogenase family.</text>
</comment>
<dbReference type="PANTHER" id="PTHR46278">
    <property type="entry name" value="DEHYDROGENASE, PUTATIVE-RELATED"/>
    <property type="match status" value="1"/>
</dbReference>
<dbReference type="InterPro" id="IPR012280">
    <property type="entry name" value="Semialdhyde_DH_dimer_dom"/>
</dbReference>
<evidence type="ECO:0000256" key="6">
    <source>
        <dbReference type="ARBA" id="ARBA00013120"/>
    </source>
</evidence>
<dbReference type="GO" id="GO:0019877">
    <property type="term" value="P:diaminopimelate biosynthetic process"/>
    <property type="evidence" value="ECO:0007669"/>
    <property type="project" value="UniProtKB-UniRule"/>
</dbReference>
<feature type="active site" description="Acyl-thioester intermediate" evidence="15 16">
    <location>
        <position position="126"/>
    </location>
</feature>
<dbReference type="EMBL" id="CP034562">
    <property type="protein sequence ID" value="AZQ60720.1"/>
    <property type="molecule type" value="Genomic_DNA"/>
</dbReference>
<feature type="binding site" evidence="15">
    <location>
        <position position="153"/>
    </location>
    <ligand>
        <name>substrate</name>
    </ligand>
</feature>
<dbReference type="CDD" id="cd02316">
    <property type="entry name" value="VcASADH2_like_N"/>
    <property type="match status" value="1"/>
</dbReference>
<dbReference type="UniPathway" id="UPA00034">
    <property type="reaction ID" value="UER00016"/>
</dbReference>
<dbReference type="Gene3D" id="3.40.50.720">
    <property type="entry name" value="NAD(P)-binding Rossmann-like Domain"/>
    <property type="match status" value="1"/>
</dbReference>
<evidence type="ECO:0000256" key="2">
    <source>
        <dbReference type="ARBA" id="ARBA00005076"/>
    </source>
</evidence>
<dbReference type="InterPro" id="IPR036291">
    <property type="entry name" value="NAD(P)-bd_dom_sf"/>
</dbReference>